<evidence type="ECO:0000313" key="8">
    <source>
        <dbReference type="EMBL" id="KIM20410.1"/>
    </source>
</evidence>
<feature type="compositionally biased region" description="Acidic residues" evidence="6">
    <location>
        <begin position="703"/>
        <end position="737"/>
    </location>
</feature>
<evidence type="ECO:0000256" key="3">
    <source>
        <dbReference type="ARBA" id="ARBA00022737"/>
    </source>
</evidence>
<keyword evidence="3" id="KW-0677">Repeat</keyword>
<feature type="region of interest" description="Disordered" evidence="6">
    <location>
        <begin position="92"/>
        <end position="113"/>
    </location>
</feature>
<feature type="region of interest" description="Disordered" evidence="6">
    <location>
        <begin position="466"/>
        <end position="502"/>
    </location>
</feature>
<evidence type="ECO:0000256" key="5">
    <source>
        <dbReference type="ARBA" id="ARBA00038335"/>
    </source>
</evidence>
<dbReference type="STRING" id="933852.A0A0C3A6Z9"/>
<evidence type="ECO:0000256" key="2">
    <source>
        <dbReference type="ARBA" id="ARBA00022574"/>
    </source>
</evidence>
<keyword evidence="4" id="KW-0539">Nucleus</keyword>
<dbReference type="EMBL" id="KN824437">
    <property type="protein sequence ID" value="KIM20410.1"/>
    <property type="molecule type" value="Genomic_DNA"/>
</dbReference>
<dbReference type="SMART" id="SM00320">
    <property type="entry name" value="WD40"/>
    <property type="match status" value="3"/>
</dbReference>
<dbReference type="InterPro" id="IPR052414">
    <property type="entry name" value="U3_snoRNA-assoc_WDR"/>
</dbReference>
<reference evidence="8 9" key="1">
    <citation type="submission" date="2014-04" db="EMBL/GenBank/DDBJ databases">
        <authorList>
            <consortium name="DOE Joint Genome Institute"/>
            <person name="Kuo A."/>
            <person name="Zuccaro A."/>
            <person name="Kohler A."/>
            <person name="Nagy L.G."/>
            <person name="Floudas D."/>
            <person name="Copeland A."/>
            <person name="Barry K.W."/>
            <person name="Cichocki N."/>
            <person name="Veneault-Fourrey C."/>
            <person name="LaButti K."/>
            <person name="Lindquist E.A."/>
            <person name="Lipzen A."/>
            <person name="Lundell T."/>
            <person name="Morin E."/>
            <person name="Murat C."/>
            <person name="Sun H."/>
            <person name="Tunlid A."/>
            <person name="Henrissat B."/>
            <person name="Grigoriev I.V."/>
            <person name="Hibbett D.S."/>
            <person name="Martin F."/>
            <person name="Nordberg H.P."/>
            <person name="Cantor M.N."/>
            <person name="Hua S.X."/>
        </authorList>
    </citation>
    <scope>NUCLEOTIDE SEQUENCE [LARGE SCALE GENOMIC DNA]</scope>
    <source>
        <strain evidence="8 9">MAFF 305830</strain>
    </source>
</reference>
<dbReference type="SUPFAM" id="SSF50998">
    <property type="entry name" value="Quinoprotein alcohol dehydrogenase-like"/>
    <property type="match status" value="1"/>
</dbReference>
<keyword evidence="9" id="KW-1185">Reference proteome</keyword>
<dbReference type="AlphaFoldDB" id="A0A0C3A6Z9"/>
<protein>
    <recommendedName>
        <fullName evidence="7">Small-subunit processome Utp12 domain-containing protein</fullName>
    </recommendedName>
</protein>
<evidence type="ECO:0000256" key="6">
    <source>
        <dbReference type="SAM" id="MobiDB-lite"/>
    </source>
</evidence>
<name>A0A0C3A6Z9_SERVB</name>
<dbReference type="OrthoDB" id="30195at2759"/>
<evidence type="ECO:0000256" key="4">
    <source>
        <dbReference type="ARBA" id="ARBA00023242"/>
    </source>
</evidence>
<gene>
    <name evidence="8" type="ORF">M408DRAFT_333999</name>
</gene>
<dbReference type="InterPro" id="IPR001680">
    <property type="entry name" value="WD40_rpt"/>
</dbReference>
<dbReference type="Gene3D" id="2.130.10.10">
    <property type="entry name" value="YVTN repeat-like/Quinoprotein amine dehydrogenase"/>
    <property type="match status" value="2"/>
</dbReference>
<dbReference type="InterPro" id="IPR011047">
    <property type="entry name" value="Quinoprotein_ADH-like_sf"/>
</dbReference>
<dbReference type="InterPro" id="IPR019775">
    <property type="entry name" value="WD40_repeat_CS"/>
</dbReference>
<dbReference type="Proteomes" id="UP000054097">
    <property type="component" value="Unassembled WGS sequence"/>
</dbReference>
<feature type="region of interest" description="Disordered" evidence="6">
    <location>
        <begin position="1"/>
        <end position="29"/>
    </location>
</feature>
<feature type="compositionally biased region" description="Acidic residues" evidence="6">
    <location>
        <begin position="746"/>
        <end position="765"/>
    </location>
</feature>
<dbReference type="PROSITE" id="PS00678">
    <property type="entry name" value="WD_REPEATS_1"/>
    <property type="match status" value="1"/>
</dbReference>
<evidence type="ECO:0000313" key="9">
    <source>
        <dbReference type="Proteomes" id="UP000054097"/>
    </source>
</evidence>
<dbReference type="Pfam" id="PF04003">
    <property type="entry name" value="Utp12"/>
    <property type="match status" value="1"/>
</dbReference>
<keyword evidence="2" id="KW-0853">WD repeat</keyword>
<evidence type="ECO:0000259" key="7">
    <source>
        <dbReference type="Pfam" id="PF04003"/>
    </source>
</evidence>
<feature type="compositionally biased region" description="Basic and acidic residues" evidence="6">
    <location>
        <begin position="653"/>
        <end position="662"/>
    </location>
</feature>
<feature type="compositionally biased region" description="Basic residues" evidence="6">
    <location>
        <begin position="1"/>
        <end position="11"/>
    </location>
</feature>
<accession>A0A0C3A6Z9</accession>
<dbReference type="PANTHER" id="PTHR44267:SF1">
    <property type="entry name" value="WD REPEAT-CONTAINING PROTEIN 43"/>
    <property type="match status" value="1"/>
</dbReference>
<feature type="compositionally biased region" description="Acidic residues" evidence="6">
    <location>
        <begin position="669"/>
        <end position="691"/>
    </location>
</feature>
<reference evidence="9" key="2">
    <citation type="submission" date="2015-01" db="EMBL/GenBank/DDBJ databases">
        <title>Evolutionary Origins and Diversification of the Mycorrhizal Mutualists.</title>
        <authorList>
            <consortium name="DOE Joint Genome Institute"/>
            <consortium name="Mycorrhizal Genomics Consortium"/>
            <person name="Kohler A."/>
            <person name="Kuo A."/>
            <person name="Nagy L.G."/>
            <person name="Floudas D."/>
            <person name="Copeland A."/>
            <person name="Barry K.W."/>
            <person name="Cichocki N."/>
            <person name="Veneault-Fourrey C."/>
            <person name="LaButti K."/>
            <person name="Lindquist E.A."/>
            <person name="Lipzen A."/>
            <person name="Lundell T."/>
            <person name="Morin E."/>
            <person name="Murat C."/>
            <person name="Riley R."/>
            <person name="Ohm R."/>
            <person name="Sun H."/>
            <person name="Tunlid A."/>
            <person name="Henrissat B."/>
            <person name="Grigoriev I.V."/>
            <person name="Hibbett D.S."/>
            <person name="Martin F."/>
        </authorList>
    </citation>
    <scope>NUCLEOTIDE SEQUENCE [LARGE SCALE GENOMIC DNA]</scope>
    <source>
        <strain evidence="9">MAFF 305830</strain>
    </source>
</reference>
<organism evidence="8 9">
    <name type="scientific">Serendipita vermifera MAFF 305830</name>
    <dbReference type="NCBI Taxonomy" id="933852"/>
    <lineage>
        <taxon>Eukaryota</taxon>
        <taxon>Fungi</taxon>
        <taxon>Dikarya</taxon>
        <taxon>Basidiomycota</taxon>
        <taxon>Agaricomycotina</taxon>
        <taxon>Agaricomycetes</taxon>
        <taxon>Sebacinales</taxon>
        <taxon>Serendipitaceae</taxon>
        <taxon>Serendipita</taxon>
    </lineage>
</organism>
<dbReference type="GO" id="GO:0000462">
    <property type="term" value="P:maturation of SSU-rRNA from tricistronic rRNA transcript (SSU-rRNA, 5.8S rRNA, LSU-rRNA)"/>
    <property type="evidence" value="ECO:0007669"/>
    <property type="project" value="TreeGrafter"/>
</dbReference>
<dbReference type="HOGENOM" id="CLU_009770_0_0_1"/>
<feature type="domain" description="Small-subunit processome Utp12" evidence="7">
    <location>
        <begin position="517"/>
        <end position="633"/>
    </location>
</feature>
<dbReference type="InterPro" id="IPR015943">
    <property type="entry name" value="WD40/YVTN_repeat-like_dom_sf"/>
</dbReference>
<evidence type="ECO:0000256" key="1">
    <source>
        <dbReference type="ARBA" id="ARBA00004604"/>
    </source>
</evidence>
<dbReference type="PANTHER" id="PTHR44267">
    <property type="entry name" value="WD REPEAT-CONTAINING PROTEIN 43"/>
    <property type="match status" value="1"/>
</dbReference>
<comment type="similarity">
    <text evidence="5">Belongs to the UTP5 family.</text>
</comment>
<proteinExistence type="inferred from homology"/>
<feature type="region of interest" description="Disordered" evidence="6">
    <location>
        <begin position="639"/>
        <end position="765"/>
    </location>
</feature>
<comment type="subcellular location">
    <subcellularLocation>
        <location evidence="1">Nucleus</location>
        <location evidence="1">Nucleolus</location>
    </subcellularLocation>
</comment>
<dbReference type="GO" id="GO:0032040">
    <property type="term" value="C:small-subunit processome"/>
    <property type="evidence" value="ECO:0007669"/>
    <property type="project" value="UniProtKB-ARBA"/>
</dbReference>
<dbReference type="InterPro" id="IPR007148">
    <property type="entry name" value="SSU_processome_Utp12"/>
</dbReference>
<sequence length="765" mass="82036">MATISKQKKPTQKPPKSRPQATSVLSQPVTADSSSLRTLSSFSPDGHSFALLTLAVDKHRLRVFDVAHGNVAGEYVLQASFGTCLQWAKISNGDGGRASSPSKKRKRAAQEPNASQTISVVMLGLANGTLTFFSPARGTTVLTLAHPSSTAAILAADMDSDDSHVWTSNADGSIHLWNLHSNTIEGAWKSPSKLPYSKLCLIPQTSSESDEARHVLAANHSIDLLAVSPGDATPNSLAKFSGHVTNVTSMTWLSSSSLQRFITSAERDRFLQGWTIPSSGTEGKLSFSASVDGDIRKVQATSDGSIFLVVSSTGTICLFAPPSGSSANASKPLEPLSVINFSVSKSKNVTDVYDVIDATFASPTEGAIQVARLTEGARIAFQSVRFTDHNQELIPRVNVKNAVLTKAPFEDLPSTRRYKEADNLNISSGIIAAQDDTTNGADIEVENGALDTEMAELSLGQRLRATQRGEDGQISSSDSDSDPQATKKGKKGREVDTIEVPTESLSRTLTQALHSSDAKLLEGCLRHSDPTIIQNTVMRLPPQLAVPLLQACVERLARGRGGNTGRPRGSAASAQRGTVMIAWIKVVLVVHSGHIMTMPNLVSRLASLHSTLSTRLALHERLLLLNGRLDLALSQVELRSASKQGKSTSRKPKPGDDKDKTVSRYVEGDSSDDQEMDVDAVEASEEGDIEDIGLGGRSNLQSDSDDEGSDEEGSDEEDEESGSEEIEDDDFDDDDSDDGPRLNGLIDDEAEESWGSEEEEEDEEE</sequence>